<evidence type="ECO:0000259" key="5">
    <source>
        <dbReference type="Pfam" id="PF00296"/>
    </source>
</evidence>
<dbReference type="EMBL" id="SGWX01000001">
    <property type="protein sequence ID" value="RZS60787.1"/>
    <property type="molecule type" value="Genomic_DNA"/>
</dbReference>
<dbReference type="PANTHER" id="PTHR42847">
    <property type="entry name" value="ALKANESULFONATE MONOOXYGENASE"/>
    <property type="match status" value="1"/>
</dbReference>
<keyword evidence="3" id="KW-0560">Oxidoreductase</keyword>
<dbReference type="InterPro" id="IPR036661">
    <property type="entry name" value="Luciferase-like_sf"/>
</dbReference>
<keyword evidence="2" id="KW-0288">FMN</keyword>
<keyword evidence="4 6" id="KW-0503">Monooxygenase</keyword>
<gene>
    <name evidence="6" type="ORF">EV386_1067</name>
</gene>
<accession>A0A4Q7M1V4</accession>
<keyword evidence="1" id="KW-0285">Flavoprotein</keyword>
<name>A0A4Q7M1V4_9MICO</name>
<dbReference type="Proteomes" id="UP000293852">
    <property type="component" value="Unassembled WGS sequence"/>
</dbReference>
<evidence type="ECO:0000256" key="1">
    <source>
        <dbReference type="ARBA" id="ARBA00022630"/>
    </source>
</evidence>
<dbReference type="InterPro" id="IPR050172">
    <property type="entry name" value="SsuD_RutA_monooxygenase"/>
</dbReference>
<keyword evidence="7" id="KW-1185">Reference proteome</keyword>
<dbReference type="PANTHER" id="PTHR42847:SF4">
    <property type="entry name" value="ALKANESULFONATE MONOOXYGENASE-RELATED"/>
    <property type="match status" value="1"/>
</dbReference>
<evidence type="ECO:0000256" key="3">
    <source>
        <dbReference type="ARBA" id="ARBA00023002"/>
    </source>
</evidence>
<dbReference type="GO" id="GO:0004497">
    <property type="term" value="F:monooxygenase activity"/>
    <property type="evidence" value="ECO:0007669"/>
    <property type="project" value="UniProtKB-KW"/>
</dbReference>
<dbReference type="Gene3D" id="3.20.20.30">
    <property type="entry name" value="Luciferase-like domain"/>
    <property type="match status" value="1"/>
</dbReference>
<feature type="domain" description="Luciferase-like" evidence="5">
    <location>
        <begin position="13"/>
        <end position="331"/>
    </location>
</feature>
<reference evidence="6 7" key="1">
    <citation type="submission" date="2019-02" db="EMBL/GenBank/DDBJ databases">
        <title>Sequencing the genomes of 1000 actinobacteria strains.</title>
        <authorList>
            <person name="Klenk H.-P."/>
        </authorList>
    </citation>
    <scope>NUCLEOTIDE SEQUENCE [LARGE SCALE GENOMIC DNA]</scope>
    <source>
        <strain evidence="6 7">DSM 16932</strain>
    </source>
</reference>
<dbReference type="SUPFAM" id="SSF51679">
    <property type="entry name" value="Bacterial luciferase-like"/>
    <property type="match status" value="1"/>
</dbReference>
<sequence>MSIPILESEHFRLGLFSSNCSGGLAVTTIPERWSASWDDNLRLARLADQTGIDFMLPIARWIGYGGETNFHEGVLEPIPWATAILANTERLTAFSTIHTAFNHPAVTAKQLATMDQMAPGRVGVNVVAGWNQPEYVAMGSDLPQDHDSRYALAQEWVDILTTLWSRDGRYDLNGRFWDLRGIEAVPKPAARRLPILNAGSSPQGKAYAARNADFVFTIVSGPQEGAAVVKELTAASAAQGRAAGVLSPTHVVCRPTRKEAQEYLHYYAEENADWDAVDNLMRLQGLHAQSFSKDLLANFRSRFAAGHGTCPLIGSPDDVADEIERFAKAGFGGITMAFVDYVGELEYFAQEVMPRLVKKGLRPESPA</sequence>
<dbReference type="AlphaFoldDB" id="A0A4Q7M1V4"/>
<evidence type="ECO:0000313" key="7">
    <source>
        <dbReference type="Proteomes" id="UP000293852"/>
    </source>
</evidence>
<dbReference type="GO" id="GO:0016705">
    <property type="term" value="F:oxidoreductase activity, acting on paired donors, with incorporation or reduction of molecular oxygen"/>
    <property type="evidence" value="ECO:0007669"/>
    <property type="project" value="InterPro"/>
</dbReference>
<evidence type="ECO:0000313" key="6">
    <source>
        <dbReference type="EMBL" id="RZS60787.1"/>
    </source>
</evidence>
<evidence type="ECO:0000256" key="2">
    <source>
        <dbReference type="ARBA" id="ARBA00022643"/>
    </source>
</evidence>
<dbReference type="Pfam" id="PF00296">
    <property type="entry name" value="Bac_luciferase"/>
    <property type="match status" value="1"/>
</dbReference>
<organism evidence="6 7">
    <name type="scientific">Xylanimonas ulmi</name>
    <dbReference type="NCBI Taxonomy" id="228973"/>
    <lineage>
        <taxon>Bacteria</taxon>
        <taxon>Bacillati</taxon>
        <taxon>Actinomycetota</taxon>
        <taxon>Actinomycetes</taxon>
        <taxon>Micrococcales</taxon>
        <taxon>Promicromonosporaceae</taxon>
        <taxon>Xylanimonas</taxon>
    </lineage>
</organism>
<dbReference type="RefSeq" id="WP_130412977.1">
    <property type="nucleotide sequence ID" value="NZ_SGWX01000001.1"/>
</dbReference>
<comment type="caution">
    <text evidence="6">The sequence shown here is derived from an EMBL/GenBank/DDBJ whole genome shotgun (WGS) entry which is preliminary data.</text>
</comment>
<proteinExistence type="predicted"/>
<evidence type="ECO:0000256" key="4">
    <source>
        <dbReference type="ARBA" id="ARBA00023033"/>
    </source>
</evidence>
<protein>
    <submittedName>
        <fullName evidence="6">Alkanesulfonate monooxygenase SsuD/methylene tetrahydromethanopterin reductase-like flavin-dependent oxidoreductase (Luciferase family)</fullName>
    </submittedName>
</protein>
<dbReference type="InterPro" id="IPR011251">
    <property type="entry name" value="Luciferase-like_dom"/>
</dbReference>
<dbReference type="OrthoDB" id="9814695at2"/>